<accession>A0ABQ0SIH5</accession>
<name>A0ABQ0SIH5_NOVHA</name>
<dbReference type="InterPro" id="IPR036291">
    <property type="entry name" value="NAD(P)-bd_dom_sf"/>
</dbReference>
<dbReference type="InterPro" id="IPR011032">
    <property type="entry name" value="GroES-like_sf"/>
</dbReference>
<dbReference type="Pfam" id="PF00107">
    <property type="entry name" value="ADH_zinc_N"/>
    <property type="match status" value="1"/>
</dbReference>
<feature type="domain" description="Enoyl reductase (ER)" evidence="1">
    <location>
        <begin position="11"/>
        <end position="331"/>
    </location>
</feature>
<proteinExistence type="predicted"/>
<dbReference type="InterPro" id="IPR013154">
    <property type="entry name" value="ADH-like_N"/>
</dbReference>
<dbReference type="SMART" id="SM00829">
    <property type="entry name" value="PKS_ER"/>
    <property type="match status" value="1"/>
</dbReference>
<reference evidence="2 3" key="1">
    <citation type="submission" date="2019-06" db="EMBL/GenBank/DDBJ databases">
        <title>Whole genome shotgun sequence of Komagataeibacter hansenii NBRC 14820.</title>
        <authorList>
            <person name="Hosoyama A."/>
            <person name="Uohara A."/>
            <person name="Ohji S."/>
            <person name="Ichikawa N."/>
        </authorList>
    </citation>
    <scope>NUCLEOTIDE SEQUENCE [LARGE SCALE GENOMIC DNA]</scope>
    <source>
        <strain evidence="2 3">NBRC 14820</strain>
    </source>
</reference>
<dbReference type="SUPFAM" id="SSF51735">
    <property type="entry name" value="NAD(P)-binding Rossmann-fold domains"/>
    <property type="match status" value="1"/>
</dbReference>
<dbReference type="InterPro" id="IPR052711">
    <property type="entry name" value="Zinc_ADH-like"/>
</dbReference>
<keyword evidence="3" id="KW-1185">Reference proteome</keyword>
<evidence type="ECO:0000259" key="1">
    <source>
        <dbReference type="SMART" id="SM00829"/>
    </source>
</evidence>
<dbReference type="PANTHER" id="PTHR45033:SF2">
    <property type="entry name" value="ZINC-TYPE ALCOHOL DEHYDROGENASE-LIKE PROTEIN C1773.06C"/>
    <property type="match status" value="1"/>
</dbReference>
<dbReference type="EMBL" id="BJNN01000159">
    <property type="protein sequence ID" value="GEC65022.1"/>
    <property type="molecule type" value="Genomic_DNA"/>
</dbReference>
<gene>
    <name evidence="2" type="primary">adhP</name>
    <name evidence="2" type="ORF">GHA01_28710</name>
</gene>
<sequence length="336" mass="35745">MRAYELNGANGLASVSLTERPEPTALRGQILIEMKAWSLNYRDLLIINDNYNGLRPKGALALSDGVGEVISVGPDVTRFKVGDRVSPTFSSTWIAGPMTAADPPKFRGALVDGVLAERIACDEQHAVRVPDYLSDAQAATLPCAALTAFNALFGPRPLVSGETVLTLGTGGVSSFAIQLAAKAGARVISTSSSDTKLEEARKLGATDLINYRKHPEWQQEVLRLTNGRGVDHVVEVGGGGTIERSVASVAIGGQVHMIGALSTGTLSPRTLVPWKTLRGIMVGSRADHEAMNRMMAYHQIRPVIGKVFAFDDALGAYGCLEEAAHTGKIVIERSLT</sequence>
<dbReference type="Gene3D" id="3.40.50.720">
    <property type="entry name" value="NAD(P)-binding Rossmann-like Domain"/>
    <property type="match status" value="1"/>
</dbReference>
<dbReference type="SUPFAM" id="SSF50129">
    <property type="entry name" value="GroES-like"/>
    <property type="match status" value="1"/>
</dbReference>
<dbReference type="InterPro" id="IPR013149">
    <property type="entry name" value="ADH-like_C"/>
</dbReference>
<evidence type="ECO:0000313" key="2">
    <source>
        <dbReference type="EMBL" id="GEC65022.1"/>
    </source>
</evidence>
<comment type="caution">
    <text evidence="2">The sequence shown here is derived from an EMBL/GenBank/DDBJ whole genome shotgun (WGS) entry which is preliminary data.</text>
</comment>
<dbReference type="Gene3D" id="3.90.180.10">
    <property type="entry name" value="Medium-chain alcohol dehydrogenases, catalytic domain"/>
    <property type="match status" value="1"/>
</dbReference>
<dbReference type="InterPro" id="IPR020843">
    <property type="entry name" value="ER"/>
</dbReference>
<dbReference type="CDD" id="cd08276">
    <property type="entry name" value="MDR7"/>
    <property type="match status" value="1"/>
</dbReference>
<protein>
    <submittedName>
        <fullName evidence="2">NADPH:quinone oxidoreductase</fullName>
    </submittedName>
</protein>
<evidence type="ECO:0000313" key="3">
    <source>
        <dbReference type="Proteomes" id="UP000319478"/>
    </source>
</evidence>
<dbReference type="Proteomes" id="UP000319478">
    <property type="component" value="Unassembled WGS sequence"/>
</dbReference>
<organism evidence="2 3">
    <name type="scientific">Novacetimonas hansenii</name>
    <name type="common">Komagataeibacter hansenii</name>
    <dbReference type="NCBI Taxonomy" id="436"/>
    <lineage>
        <taxon>Bacteria</taxon>
        <taxon>Pseudomonadati</taxon>
        <taxon>Pseudomonadota</taxon>
        <taxon>Alphaproteobacteria</taxon>
        <taxon>Acetobacterales</taxon>
        <taxon>Acetobacteraceae</taxon>
        <taxon>Novacetimonas</taxon>
    </lineage>
</organism>
<dbReference type="PANTHER" id="PTHR45033">
    <property type="match status" value="1"/>
</dbReference>
<dbReference type="Pfam" id="PF08240">
    <property type="entry name" value="ADH_N"/>
    <property type="match status" value="1"/>
</dbReference>